<dbReference type="InterPro" id="IPR016128">
    <property type="entry name" value="Pyosin/cloacin_T_dom"/>
</dbReference>
<dbReference type="InterPro" id="IPR003615">
    <property type="entry name" value="HNH_nuc"/>
</dbReference>
<dbReference type="AlphaFoldDB" id="Q3KHV9"/>
<dbReference type="InterPro" id="IPR044925">
    <property type="entry name" value="His-Me_finger_sf"/>
</dbReference>
<evidence type="ECO:0000256" key="8">
    <source>
        <dbReference type="SAM" id="MobiDB-lite"/>
    </source>
</evidence>
<feature type="region of interest" description="Disordered" evidence="8">
    <location>
        <begin position="321"/>
        <end position="360"/>
    </location>
</feature>
<evidence type="ECO:0000259" key="9">
    <source>
        <dbReference type="SMART" id="SM00507"/>
    </source>
</evidence>
<dbReference type="GO" id="GO:0004519">
    <property type="term" value="F:endonuclease activity"/>
    <property type="evidence" value="ECO:0007669"/>
    <property type="project" value="UniProtKB-KW"/>
</dbReference>
<dbReference type="Proteomes" id="UP000002704">
    <property type="component" value="Chromosome"/>
</dbReference>
<protein>
    <submittedName>
        <fullName evidence="10">Putative S-type Pyocin</fullName>
    </submittedName>
</protein>
<evidence type="ECO:0000256" key="4">
    <source>
        <dbReference type="ARBA" id="ARBA00022759"/>
    </source>
</evidence>
<feature type="domain" description="HNH nuclease" evidence="9">
    <location>
        <begin position="664"/>
        <end position="716"/>
    </location>
</feature>
<keyword evidence="2" id="KW-0929">Antimicrobial</keyword>
<dbReference type="SMART" id="SM00507">
    <property type="entry name" value="HNHc"/>
    <property type="match status" value="1"/>
</dbReference>
<keyword evidence="7" id="KW-0078">Bacteriocin</keyword>
<reference evidence="10 11" key="1">
    <citation type="journal article" date="2009" name="Genome Biol.">
        <title>Genomic and genetic analyses of diversity and plant interactions of Pseudomonas fluorescens.</title>
        <authorList>
            <person name="Silby M.W."/>
            <person name="Cerdeno-Tarraga A.M."/>
            <person name="Vernikos G.S."/>
            <person name="Giddens S.R."/>
            <person name="Jackson R.W."/>
            <person name="Preston G.M."/>
            <person name="Zhang X.X."/>
            <person name="Moon C.D."/>
            <person name="Gehrig S.M."/>
            <person name="Godfrey S.A."/>
            <person name="Knight C.G."/>
            <person name="Malone J.G."/>
            <person name="Robinson Z."/>
            <person name="Spiers A.J."/>
            <person name="Harris S."/>
            <person name="Challis G.L."/>
            <person name="Yaxley A.M."/>
            <person name="Harris D."/>
            <person name="Seeger K."/>
            <person name="Murphy L."/>
            <person name="Rutter S."/>
            <person name="Squares R."/>
            <person name="Quail M.A."/>
            <person name="Saunders E."/>
            <person name="Mavromatis K."/>
            <person name="Brettin T.S."/>
            <person name="Bentley S.D."/>
            <person name="Hothersall J."/>
            <person name="Stephens E."/>
            <person name="Thomas C.M."/>
            <person name="Parkhill J."/>
            <person name="Levy S.B."/>
            <person name="Rainey P.B."/>
            <person name="Thomson N.R."/>
        </authorList>
    </citation>
    <scope>NUCLEOTIDE SEQUENCE [LARGE SCALE GENOMIC DNA]</scope>
    <source>
        <strain evidence="10 11">Pf0-1</strain>
    </source>
</reference>
<dbReference type="GO" id="GO:0019835">
    <property type="term" value="P:cytolysis"/>
    <property type="evidence" value="ECO:0007669"/>
    <property type="project" value="InterPro"/>
</dbReference>
<dbReference type="CDD" id="cd00085">
    <property type="entry name" value="HNHc"/>
    <property type="match status" value="1"/>
</dbReference>
<dbReference type="Pfam" id="PF21431">
    <property type="entry name" value="Col-Pyo_DNase"/>
    <property type="match status" value="1"/>
</dbReference>
<dbReference type="GO" id="GO:0016787">
    <property type="term" value="F:hydrolase activity"/>
    <property type="evidence" value="ECO:0007669"/>
    <property type="project" value="UniProtKB-KW"/>
</dbReference>
<evidence type="ECO:0000256" key="3">
    <source>
        <dbReference type="ARBA" id="ARBA00022722"/>
    </source>
</evidence>
<sequence>MQRPPALELTEPVHTTAVAPPGYNPLPATTFDVSSSGAFQRPPAFAGNVHIVKGTAQVLDQEFQARASQLAQTLEHELAAARLEVSTHPLPPAEAIIRELGVRNTLMARKTAEFHRQTALGNTFYGSDPLNRPLNDFTARARMMERPLKPDGIAFQTWSFSYRAAHEARLLSQSLQLLNQQQVNVLNWLATVQANDQARIAAEQQAQRAAAELARINEQARLEALAQAARVVAERERVAAEQHRQQALAEAARQQKEQEEIQAREEARLAALAEAQRLAAEQAQIAADAAAQQIAAEQARLQAQADAQRRNEERWLLAEKTRQEKQQKALRKAQKKRRKKARKIAREQARRQAENALSGQSPVFANAGSMAAIGPTFTGPLGVFGNNPATTLALRTSLRTAVSLALAAISTAAAPVIVGFAALLVPSELGNGDLFAASVPLSELAPDLDTDLYELATTGGEVDLPVRLGSRTFGNTVEVVVVSTDGVTVPSKVPVVLARFDVQKNTYISTANASDSKGPVVTWTPLVKPLNPSTDLPVADTDLPNYEGADVTPDSGRIDPFPQLDQYGFDGWVTVFPIDSGIPPIFTMFRDRRQDPGIASGIGQTVSGNWLGTAATQQGAPIPTQIADKLRGREFSSFRAFRKAFWKAVGDDQALFEQFTTFSKFDIKKGLSPTAPRSEQVGGKTKLDIHHVVPIAEGGSVYDLDNLRVLTPKRHIETHSEMRKQKNEIQE</sequence>
<feature type="compositionally biased region" description="Basic and acidic residues" evidence="8">
    <location>
        <begin position="344"/>
        <end position="353"/>
    </location>
</feature>
<comment type="similarity">
    <text evidence="1">Belongs to the colicin/pyosin nuclease family.</text>
</comment>
<feature type="compositionally biased region" description="Basic residues" evidence="8">
    <location>
        <begin position="328"/>
        <end position="343"/>
    </location>
</feature>
<dbReference type="SUPFAM" id="SSF69369">
    <property type="entry name" value="Cloacin translocation domain"/>
    <property type="match status" value="1"/>
</dbReference>
<dbReference type="InterPro" id="IPR003060">
    <property type="entry name" value="Pyocin_killer"/>
</dbReference>
<dbReference type="SUPFAM" id="SSF54060">
    <property type="entry name" value="His-Me finger endonucleases"/>
    <property type="match status" value="1"/>
</dbReference>
<dbReference type="RefSeq" id="WP_011332508.1">
    <property type="nucleotide sequence ID" value="NC_007492.2"/>
</dbReference>
<keyword evidence="4" id="KW-0255">Endonuclease</keyword>
<dbReference type="eggNOG" id="COG4104">
    <property type="taxonomic scope" value="Bacteria"/>
</dbReference>
<evidence type="ECO:0000256" key="5">
    <source>
        <dbReference type="ARBA" id="ARBA00022801"/>
    </source>
</evidence>
<dbReference type="PRINTS" id="PR01300">
    <property type="entry name" value="PYOCINKILLER"/>
</dbReference>
<dbReference type="Gene3D" id="3.90.540.10">
    <property type="entry name" value="Colicin/pyocin, DNase domain"/>
    <property type="match status" value="1"/>
</dbReference>
<name>Q3KHV9_PSEPF</name>
<dbReference type="InterPro" id="IPR037146">
    <property type="entry name" value="Colicin/pyocin_DNase_dom_sf"/>
</dbReference>
<keyword evidence="6" id="KW-0044">Antibiotic</keyword>
<evidence type="ECO:0000256" key="6">
    <source>
        <dbReference type="ARBA" id="ARBA00023022"/>
    </source>
</evidence>
<dbReference type="KEGG" id="pfo:Pfl01_0904"/>
<dbReference type="Pfam" id="PF06958">
    <property type="entry name" value="Pyocin_S"/>
    <property type="match status" value="1"/>
</dbReference>
<evidence type="ECO:0000256" key="1">
    <source>
        <dbReference type="ARBA" id="ARBA00006811"/>
    </source>
</evidence>
<gene>
    <name evidence="10" type="ordered locus">Pfl01_0904</name>
</gene>
<dbReference type="InterPro" id="IPR036302">
    <property type="entry name" value="Pyosin/cloacin_T_dom_sf"/>
</dbReference>
<dbReference type="GO" id="GO:0042742">
    <property type="term" value="P:defense response to bacterium"/>
    <property type="evidence" value="ECO:0007669"/>
    <property type="project" value="UniProtKB-KW"/>
</dbReference>
<dbReference type="GO" id="GO:0031640">
    <property type="term" value="P:killing of cells of another organism"/>
    <property type="evidence" value="ECO:0007669"/>
    <property type="project" value="UniProtKB-KW"/>
</dbReference>
<keyword evidence="3" id="KW-0540">Nuclease</keyword>
<evidence type="ECO:0000313" key="10">
    <source>
        <dbReference type="EMBL" id="ABA72647.1"/>
    </source>
</evidence>
<evidence type="ECO:0000256" key="2">
    <source>
        <dbReference type="ARBA" id="ARBA00022529"/>
    </source>
</evidence>
<dbReference type="GO" id="GO:0005102">
    <property type="term" value="F:signaling receptor binding"/>
    <property type="evidence" value="ECO:0007669"/>
    <property type="project" value="InterPro"/>
</dbReference>
<proteinExistence type="inferred from homology"/>
<organism evidence="10 11">
    <name type="scientific">Pseudomonas fluorescens (strain Pf0-1)</name>
    <dbReference type="NCBI Taxonomy" id="205922"/>
    <lineage>
        <taxon>Bacteria</taxon>
        <taxon>Pseudomonadati</taxon>
        <taxon>Pseudomonadota</taxon>
        <taxon>Gammaproteobacteria</taxon>
        <taxon>Pseudomonadales</taxon>
        <taxon>Pseudomonadaceae</taxon>
        <taxon>Pseudomonas</taxon>
    </lineage>
</organism>
<evidence type="ECO:0000313" key="11">
    <source>
        <dbReference type="Proteomes" id="UP000002704"/>
    </source>
</evidence>
<dbReference type="HOGENOM" id="CLU_021579_1_0_6"/>
<evidence type="ECO:0000256" key="7">
    <source>
        <dbReference type="ARBA" id="ARBA00023048"/>
    </source>
</evidence>
<accession>Q3KHV9</accession>
<dbReference type="EMBL" id="CP000094">
    <property type="protein sequence ID" value="ABA72647.1"/>
    <property type="molecule type" value="Genomic_DNA"/>
</dbReference>
<keyword evidence="5" id="KW-0378">Hydrolase</keyword>